<proteinExistence type="inferred from homology"/>
<dbReference type="NCBIfam" id="NF033543">
    <property type="entry name" value="transpos_IS256"/>
    <property type="match status" value="1"/>
</dbReference>
<evidence type="ECO:0000256" key="5">
    <source>
        <dbReference type="ARBA" id="ARBA00023172"/>
    </source>
</evidence>
<dbReference type="Proteomes" id="UP000253862">
    <property type="component" value="Chromosome"/>
</dbReference>
<feature type="compositionally biased region" description="Polar residues" evidence="7">
    <location>
        <begin position="63"/>
        <end position="78"/>
    </location>
</feature>
<evidence type="ECO:0000313" key="8">
    <source>
        <dbReference type="EMBL" id="AXH29209.1"/>
    </source>
</evidence>
<dbReference type="OrthoDB" id="9793302at2"/>
<dbReference type="PANTHER" id="PTHR33217:SF5">
    <property type="entry name" value="MUTATOR FAMILY TRANSPOSASE"/>
    <property type="match status" value="1"/>
</dbReference>
<comment type="similarity">
    <text evidence="2 6">Belongs to the transposase mutator family.</text>
</comment>
<evidence type="ECO:0000256" key="4">
    <source>
        <dbReference type="ARBA" id="ARBA00023125"/>
    </source>
</evidence>
<keyword evidence="6" id="KW-0814">Transposable element</keyword>
<keyword evidence="3 6" id="KW-0815">Transposition</keyword>
<dbReference type="GO" id="GO:0006313">
    <property type="term" value="P:DNA transposition"/>
    <property type="evidence" value="ECO:0007669"/>
    <property type="project" value="UniProtKB-UniRule"/>
</dbReference>
<evidence type="ECO:0000256" key="2">
    <source>
        <dbReference type="ARBA" id="ARBA00010961"/>
    </source>
</evidence>
<reference evidence="8 9" key="1">
    <citation type="submission" date="2017-07" db="EMBL/GenBank/DDBJ databases">
        <title>Complete genome sequences and comparative analysis of the novel pathogen Francisella opportunistica.</title>
        <authorList>
            <person name="Dietrich E.A."/>
            <person name="Kingry L.C."/>
            <person name="Petersen J.M."/>
        </authorList>
    </citation>
    <scope>NUCLEOTIDE SEQUENCE [LARGE SCALE GENOMIC DNA]</scope>
    <source>
        <strain evidence="8 9">14-2155</strain>
    </source>
</reference>
<sequence>MSKNKKSEDIYSAIADQIIDSGVDVNQMFEKDGLLKQLTKRLLEKALDTEMNSHLGYSKHQRSNSSNARNGYSNKSLSTDTGNIDISIPRDRDSNFESQIVPKRVTKINGLDQKIISLYAKGMSTTDIQQQLFELYDTKISTSFISDVTEAIIDDVKAWQNRPLESVYPIVFFDCIVVKVREDKHIINKAVYVALGISLTGHKDVLGLWISQNEGAKYWLGVFTELKNRGLQDIFIACTDNLKGMSDAIQAIYPDTKHQLCIVHQIRNSLKYVPYKDKKEVARELKKIYDADTIEIAESELDNFANKYDTKYPLISKSWVNNWDNLTVFLQYPEKIRKFIYTTNAIESLNSQFRKVIKNKKLFPKDDSVFKSLYLAIDYLTKKWSMPVRYWNEAMPYFAIEFEHRIQRFM</sequence>
<name>A0A345JPG3_9GAMM</name>
<evidence type="ECO:0000256" key="6">
    <source>
        <dbReference type="RuleBase" id="RU365089"/>
    </source>
</evidence>
<evidence type="ECO:0000256" key="1">
    <source>
        <dbReference type="ARBA" id="ARBA00002190"/>
    </source>
</evidence>
<organism evidence="8 9">
    <name type="scientific">Francisella opportunistica</name>
    <dbReference type="NCBI Taxonomy" id="2016517"/>
    <lineage>
        <taxon>Bacteria</taxon>
        <taxon>Pseudomonadati</taxon>
        <taxon>Pseudomonadota</taxon>
        <taxon>Gammaproteobacteria</taxon>
        <taxon>Thiotrichales</taxon>
        <taxon>Francisellaceae</taxon>
        <taxon>Francisella</taxon>
    </lineage>
</organism>
<comment type="function">
    <text evidence="1 6">Required for the transposition of the insertion element.</text>
</comment>
<dbReference type="AlphaFoldDB" id="A0A345JPG3"/>
<dbReference type="Pfam" id="PF00872">
    <property type="entry name" value="Transposase_mut"/>
    <property type="match status" value="1"/>
</dbReference>
<keyword evidence="9" id="KW-1185">Reference proteome</keyword>
<dbReference type="GO" id="GO:0003677">
    <property type="term" value="F:DNA binding"/>
    <property type="evidence" value="ECO:0007669"/>
    <property type="project" value="UniProtKB-UniRule"/>
</dbReference>
<dbReference type="PANTHER" id="PTHR33217">
    <property type="entry name" value="TRANSPOSASE FOR INSERTION SEQUENCE ELEMENT IS1081"/>
    <property type="match status" value="1"/>
</dbReference>
<accession>A0A345JPG3</accession>
<keyword evidence="4 6" id="KW-0238">DNA-binding</keyword>
<protein>
    <recommendedName>
        <fullName evidence="6">Mutator family transposase</fullName>
    </recommendedName>
</protein>
<dbReference type="RefSeq" id="WP_071628505.1">
    <property type="nucleotide sequence ID" value="NZ_CP022375.1"/>
</dbReference>
<dbReference type="KEGG" id="foo:CGC45_00700"/>
<dbReference type="EMBL" id="CP022375">
    <property type="protein sequence ID" value="AXH29209.1"/>
    <property type="molecule type" value="Genomic_DNA"/>
</dbReference>
<evidence type="ECO:0000313" key="9">
    <source>
        <dbReference type="Proteomes" id="UP000253862"/>
    </source>
</evidence>
<evidence type="ECO:0000256" key="7">
    <source>
        <dbReference type="SAM" id="MobiDB-lite"/>
    </source>
</evidence>
<feature type="region of interest" description="Disordered" evidence="7">
    <location>
        <begin position="53"/>
        <end position="78"/>
    </location>
</feature>
<keyword evidence="5 6" id="KW-0233">DNA recombination</keyword>
<evidence type="ECO:0000256" key="3">
    <source>
        <dbReference type="ARBA" id="ARBA00022578"/>
    </source>
</evidence>
<gene>
    <name evidence="8" type="ORF">CGC43_00705</name>
</gene>
<dbReference type="InterPro" id="IPR001207">
    <property type="entry name" value="Transposase_mutator"/>
</dbReference>
<dbReference type="GO" id="GO:0004803">
    <property type="term" value="F:transposase activity"/>
    <property type="evidence" value="ECO:0007669"/>
    <property type="project" value="UniProtKB-UniRule"/>
</dbReference>